<evidence type="ECO:0000313" key="6">
    <source>
        <dbReference type="EMBL" id="MDI3403712.1"/>
    </source>
</evidence>
<evidence type="ECO:0000259" key="5">
    <source>
        <dbReference type="PROSITE" id="PS51935"/>
    </source>
</evidence>
<dbReference type="Gene3D" id="3.90.1720.10">
    <property type="entry name" value="endopeptidase domain like (from Nostoc punctiforme)"/>
    <property type="match status" value="1"/>
</dbReference>
<dbReference type="GO" id="GO:0016787">
    <property type="term" value="F:hydrolase activity"/>
    <property type="evidence" value="ECO:0007669"/>
    <property type="project" value="UniProtKB-KW"/>
</dbReference>
<dbReference type="SUPFAM" id="SSF54001">
    <property type="entry name" value="Cysteine proteinases"/>
    <property type="match status" value="1"/>
</dbReference>
<organism evidence="6 7">
    <name type="scientific">Streptomyces cavernicola</name>
    <dbReference type="NCBI Taxonomy" id="3043613"/>
    <lineage>
        <taxon>Bacteria</taxon>
        <taxon>Bacillati</taxon>
        <taxon>Actinomycetota</taxon>
        <taxon>Actinomycetes</taxon>
        <taxon>Kitasatosporales</taxon>
        <taxon>Streptomycetaceae</taxon>
        <taxon>Streptomyces</taxon>
    </lineage>
</organism>
<gene>
    <name evidence="6" type="ORF">QIS96_07725</name>
</gene>
<dbReference type="InterPro" id="IPR000064">
    <property type="entry name" value="NLP_P60_dom"/>
</dbReference>
<evidence type="ECO:0000313" key="7">
    <source>
        <dbReference type="Proteomes" id="UP001223978"/>
    </source>
</evidence>
<reference evidence="6 7" key="1">
    <citation type="submission" date="2023-05" db="EMBL/GenBank/DDBJ databases">
        <title>Draft genome sequence of Streptomyces sp. B-S-A6 isolated from a cave soil in Thailand.</title>
        <authorList>
            <person name="Chamroensaksri N."/>
            <person name="Muangham S."/>
        </authorList>
    </citation>
    <scope>NUCLEOTIDE SEQUENCE [LARGE SCALE GENOMIC DNA]</scope>
    <source>
        <strain evidence="6 7">B-S-A6</strain>
    </source>
</reference>
<accession>A0ABT6S6J1</accession>
<comment type="similarity">
    <text evidence="1">Belongs to the peptidase C40 family.</text>
</comment>
<keyword evidence="2" id="KW-0645">Protease</keyword>
<protein>
    <submittedName>
        <fullName evidence="6">Hydrolase</fullName>
    </submittedName>
</protein>
<evidence type="ECO:0000256" key="2">
    <source>
        <dbReference type="ARBA" id="ARBA00022670"/>
    </source>
</evidence>
<keyword evidence="3 6" id="KW-0378">Hydrolase</keyword>
<sequence length="146" mass="15742">MSGAAELLARLPERFWSVPYKGSRFPGAADVLARPALRFGANCQLFAYAVLGHFGIGVPPLRSSELWHDTAATVHVPAPGPLDLVLFNGDDDPYGAHVGVWAGGDAVLHLCTEAGRPAVWTRAEFARRARYRVLLGAKRVVRDGPN</sequence>
<keyword evidence="4" id="KW-0788">Thiol protease</keyword>
<dbReference type="PROSITE" id="PS51935">
    <property type="entry name" value="NLPC_P60"/>
    <property type="match status" value="1"/>
</dbReference>
<dbReference type="Proteomes" id="UP001223978">
    <property type="component" value="Unassembled WGS sequence"/>
</dbReference>
<comment type="caution">
    <text evidence="6">The sequence shown here is derived from an EMBL/GenBank/DDBJ whole genome shotgun (WGS) entry which is preliminary data.</text>
</comment>
<keyword evidence="7" id="KW-1185">Reference proteome</keyword>
<dbReference type="InterPro" id="IPR038765">
    <property type="entry name" value="Papain-like_cys_pep_sf"/>
</dbReference>
<evidence type="ECO:0000256" key="3">
    <source>
        <dbReference type="ARBA" id="ARBA00022801"/>
    </source>
</evidence>
<name>A0ABT6S6J1_9ACTN</name>
<evidence type="ECO:0000256" key="1">
    <source>
        <dbReference type="ARBA" id="ARBA00007074"/>
    </source>
</evidence>
<evidence type="ECO:0000256" key="4">
    <source>
        <dbReference type="ARBA" id="ARBA00022807"/>
    </source>
</evidence>
<dbReference type="EMBL" id="JASCIQ010000006">
    <property type="protein sequence ID" value="MDI3403712.1"/>
    <property type="molecule type" value="Genomic_DNA"/>
</dbReference>
<feature type="domain" description="NlpC/P60" evidence="5">
    <location>
        <begin position="1"/>
        <end position="141"/>
    </location>
</feature>
<proteinExistence type="inferred from homology"/>
<dbReference type="RefSeq" id="WP_282541661.1">
    <property type="nucleotide sequence ID" value="NZ_JASCIQ010000006.1"/>
</dbReference>